<dbReference type="InterPro" id="IPR045103">
    <property type="entry name" value="RNF5/RNF185-like"/>
</dbReference>
<feature type="transmembrane region" description="Helical" evidence="13">
    <location>
        <begin position="145"/>
        <end position="163"/>
    </location>
</feature>
<keyword evidence="6" id="KW-0479">Metal-binding</keyword>
<accession>A0A0Q5U5M5</accession>
<dbReference type="Pfam" id="PF13920">
    <property type="entry name" value="zf-C3HC4_3"/>
    <property type="match status" value="1"/>
</dbReference>
<dbReference type="PROSITE" id="PS00518">
    <property type="entry name" value="ZF_RING_1"/>
    <property type="match status" value="1"/>
</dbReference>
<dbReference type="SUPFAM" id="SSF57850">
    <property type="entry name" value="RING/U-box"/>
    <property type="match status" value="1"/>
</dbReference>
<proteinExistence type="predicted"/>
<dbReference type="GO" id="GO:0006511">
    <property type="term" value="P:ubiquitin-dependent protein catabolic process"/>
    <property type="evidence" value="ECO:0007669"/>
    <property type="project" value="InterPro"/>
</dbReference>
<dbReference type="KEGG" id="der:26525962"/>
<sequence>MSAESIPKDTKDESFYECNICLETAQNAVVSMCGHLYCWPCLHRWLLTQPNRKVCPVCKSAVDRNKVIPLYGRNDTRQEDPRDKTPPRPTGNRSEPEAEVGFGRGFHMSFGLGFPFGFLASSLNLGEPRHAAPNRGTRVLQHEQLLSKFFLYLAFILIFWMLFA</sequence>
<evidence type="ECO:0000256" key="11">
    <source>
        <dbReference type="PROSITE-ProRule" id="PRU00175"/>
    </source>
</evidence>
<dbReference type="OrthoDB" id="302966at2759"/>
<evidence type="ECO:0000256" key="8">
    <source>
        <dbReference type="ARBA" id="ARBA00022786"/>
    </source>
</evidence>
<reference evidence="15 16" key="2">
    <citation type="journal article" date="2008" name="Bioinformatics">
        <title>Assembly reconciliation.</title>
        <authorList>
            <person name="Zimin A.V."/>
            <person name="Smith D.R."/>
            <person name="Sutton G."/>
            <person name="Yorke J.A."/>
        </authorList>
    </citation>
    <scope>NUCLEOTIDE SEQUENCE [LARGE SCALE GENOMIC DNA]</scope>
    <source>
        <strain evidence="15 16">TSC#14021-0224.01</strain>
    </source>
</reference>
<keyword evidence="16" id="KW-1185">Reference proteome</keyword>
<comment type="pathway">
    <text evidence="3">Protein modification; protein ubiquitination.</text>
</comment>
<dbReference type="PROSITE" id="PS50089">
    <property type="entry name" value="ZF_RING_2"/>
    <property type="match status" value="1"/>
</dbReference>
<gene>
    <name evidence="15" type="primary">Dere\GG26138</name>
    <name evidence="15" type="synonym">GG26138</name>
    <name evidence="15" type="ORF">Dere_GG26138</name>
</gene>
<evidence type="ECO:0000256" key="13">
    <source>
        <dbReference type="SAM" id="Phobius"/>
    </source>
</evidence>
<dbReference type="GO" id="GO:0005783">
    <property type="term" value="C:endoplasmic reticulum"/>
    <property type="evidence" value="ECO:0007669"/>
    <property type="project" value="InterPro"/>
</dbReference>
<dbReference type="AlphaFoldDB" id="A0A0Q5U5M5"/>
<dbReference type="PANTHER" id="PTHR12313">
    <property type="entry name" value="E3 UBIQUITIN-PROTEIN LIGASE RNF5-RELATED"/>
    <property type="match status" value="1"/>
</dbReference>
<organism evidence="15 16">
    <name type="scientific">Drosophila erecta</name>
    <name type="common">Fruit fly</name>
    <dbReference type="NCBI Taxonomy" id="7220"/>
    <lineage>
        <taxon>Eukaryota</taxon>
        <taxon>Metazoa</taxon>
        <taxon>Ecdysozoa</taxon>
        <taxon>Arthropoda</taxon>
        <taxon>Hexapoda</taxon>
        <taxon>Insecta</taxon>
        <taxon>Pterygota</taxon>
        <taxon>Neoptera</taxon>
        <taxon>Endopterygota</taxon>
        <taxon>Diptera</taxon>
        <taxon>Brachycera</taxon>
        <taxon>Muscomorpha</taxon>
        <taxon>Ephydroidea</taxon>
        <taxon>Drosophilidae</taxon>
        <taxon>Drosophila</taxon>
        <taxon>Sophophora</taxon>
    </lineage>
</organism>
<dbReference type="Gene3D" id="3.30.40.10">
    <property type="entry name" value="Zinc/RING finger domain, C3HC4 (zinc finger)"/>
    <property type="match status" value="1"/>
</dbReference>
<comment type="subcellular location">
    <subcellularLocation>
        <location evidence="2">Endomembrane system</location>
    </subcellularLocation>
</comment>
<evidence type="ECO:0000256" key="9">
    <source>
        <dbReference type="ARBA" id="ARBA00022833"/>
    </source>
</evidence>
<dbReference type="InterPro" id="IPR013083">
    <property type="entry name" value="Znf_RING/FYVE/PHD"/>
</dbReference>
<dbReference type="GO" id="GO:0008270">
    <property type="term" value="F:zinc ion binding"/>
    <property type="evidence" value="ECO:0007669"/>
    <property type="project" value="UniProtKB-KW"/>
</dbReference>
<name>A0A0Q5U5M5_DROER</name>
<protein>
    <recommendedName>
        <fullName evidence="4">RING-type E3 ubiquitin transferase</fullName>
        <ecNumber evidence="4">2.3.2.27</ecNumber>
    </recommendedName>
</protein>
<reference evidence="15 16" key="1">
    <citation type="journal article" date="2007" name="Nature">
        <title>Evolution of genes and genomes on the Drosophila phylogeny.</title>
        <authorList>
            <consortium name="Drosophila 12 Genomes Consortium"/>
            <person name="Clark A.G."/>
            <person name="Eisen M.B."/>
            <person name="Smith D.R."/>
            <person name="Bergman C.M."/>
            <person name="Oliver B."/>
            <person name="Markow T.A."/>
            <person name="Kaufman T.C."/>
            <person name="Kellis M."/>
            <person name="Gelbart W."/>
            <person name="Iyer V.N."/>
            <person name="Pollard D.A."/>
            <person name="Sackton T.B."/>
            <person name="Larracuente A.M."/>
            <person name="Singh N.D."/>
            <person name="Abad J.P."/>
            <person name="Abt D.N."/>
            <person name="Adryan B."/>
            <person name="Aguade M."/>
            <person name="Akashi H."/>
            <person name="Anderson W.W."/>
            <person name="Aquadro C.F."/>
            <person name="Ardell D.H."/>
            <person name="Arguello R."/>
            <person name="Artieri C.G."/>
            <person name="Barbash D.A."/>
            <person name="Barker D."/>
            <person name="Barsanti P."/>
            <person name="Batterham P."/>
            <person name="Batzoglou S."/>
            <person name="Begun D."/>
            <person name="Bhutkar A."/>
            <person name="Blanco E."/>
            <person name="Bosak S.A."/>
            <person name="Bradley R.K."/>
            <person name="Brand A.D."/>
            <person name="Brent M.R."/>
            <person name="Brooks A.N."/>
            <person name="Brown R.H."/>
            <person name="Butlin R.K."/>
            <person name="Caggese C."/>
            <person name="Calvi B.R."/>
            <person name="Bernardo de Carvalho A."/>
            <person name="Caspi A."/>
            <person name="Castrezana S."/>
            <person name="Celniker S.E."/>
            <person name="Chang J.L."/>
            <person name="Chapple C."/>
            <person name="Chatterji S."/>
            <person name="Chinwalla A."/>
            <person name="Civetta A."/>
            <person name="Clifton S.W."/>
            <person name="Comeron J.M."/>
            <person name="Costello J.C."/>
            <person name="Coyne J.A."/>
            <person name="Daub J."/>
            <person name="David R.G."/>
            <person name="Delcher A.L."/>
            <person name="Delehaunty K."/>
            <person name="Do C.B."/>
            <person name="Ebling H."/>
            <person name="Edwards K."/>
            <person name="Eickbush T."/>
            <person name="Evans J.D."/>
            <person name="Filipski A."/>
            <person name="Findeiss S."/>
            <person name="Freyhult E."/>
            <person name="Fulton L."/>
            <person name="Fulton R."/>
            <person name="Garcia A.C."/>
            <person name="Gardiner A."/>
            <person name="Garfield D.A."/>
            <person name="Garvin B.E."/>
            <person name="Gibson G."/>
            <person name="Gilbert D."/>
            <person name="Gnerre S."/>
            <person name="Godfrey J."/>
            <person name="Good R."/>
            <person name="Gotea V."/>
            <person name="Gravely B."/>
            <person name="Greenberg A.J."/>
            <person name="Griffiths-Jones S."/>
            <person name="Gross S."/>
            <person name="Guigo R."/>
            <person name="Gustafson E.A."/>
            <person name="Haerty W."/>
            <person name="Hahn M.W."/>
            <person name="Halligan D.L."/>
            <person name="Halpern A.L."/>
            <person name="Halter G.M."/>
            <person name="Han M.V."/>
            <person name="Heger A."/>
            <person name="Hillier L."/>
            <person name="Hinrichs A.S."/>
            <person name="Holmes I."/>
            <person name="Hoskins R.A."/>
            <person name="Hubisz M.J."/>
            <person name="Hultmark D."/>
            <person name="Huntley M.A."/>
            <person name="Jaffe D.B."/>
            <person name="Jagadeeshan S."/>
            <person name="Jeck W.R."/>
            <person name="Johnson J."/>
            <person name="Jones C.D."/>
            <person name="Jordan W.C."/>
            <person name="Karpen G.H."/>
            <person name="Kataoka E."/>
            <person name="Keightley P.D."/>
            <person name="Kheradpour P."/>
            <person name="Kirkness E.F."/>
            <person name="Koerich L.B."/>
            <person name="Kristiansen K."/>
            <person name="Kudrna D."/>
            <person name="Kulathinal R.J."/>
            <person name="Kumar S."/>
            <person name="Kwok R."/>
            <person name="Lander E."/>
            <person name="Langley C.H."/>
            <person name="Lapoint R."/>
            <person name="Lazzaro B.P."/>
            <person name="Lee S.J."/>
            <person name="Levesque L."/>
            <person name="Li R."/>
            <person name="Lin C.F."/>
            <person name="Lin M.F."/>
            <person name="Lindblad-Toh K."/>
            <person name="Llopart A."/>
            <person name="Long M."/>
            <person name="Low L."/>
            <person name="Lozovsky E."/>
            <person name="Lu J."/>
            <person name="Luo M."/>
            <person name="Machado C.A."/>
            <person name="Makalowski W."/>
            <person name="Marzo M."/>
            <person name="Matsuda M."/>
            <person name="Matzkin L."/>
            <person name="McAllister B."/>
            <person name="McBride C.S."/>
            <person name="McKernan B."/>
            <person name="McKernan K."/>
            <person name="Mendez-Lago M."/>
            <person name="Minx P."/>
            <person name="Mollenhauer M.U."/>
            <person name="Montooth K."/>
            <person name="Mount S.M."/>
            <person name="Mu X."/>
            <person name="Myers E."/>
            <person name="Negre B."/>
            <person name="Newfeld S."/>
            <person name="Nielsen R."/>
            <person name="Noor M.A."/>
            <person name="O'Grady P."/>
            <person name="Pachter L."/>
            <person name="Papaceit M."/>
            <person name="Parisi M.J."/>
            <person name="Parisi M."/>
            <person name="Parts L."/>
            <person name="Pedersen J.S."/>
            <person name="Pesole G."/>
            <person name="Phillippy A.M."/>
            <person name="Ponting C.P."/>
            <person name="Pop M."/>
            <person name="Porcelli D."/>
            <person name="Powell J.R."/>
            <person name="Prohaska S."/>
            <person name="Pruitt K."/>
            <person name="Puig M."/>
            <person name="Quesneville H."/>
            <person name="Ram K.R."/>
            <person name="Rand D."/>
            <person name="Rasmussen M.D."/>
            <person name="Reed L.K."/>
            <person name="Reenan R."/>
            <person name="Reily A."/>
            <person name="Remington K.A."/>
            <person name="Rieger T.T."/>
            <person name="Ritchie M.G."/>
            <person name="Robin C."/>
            <person name="Rogers Y.H."/>
            <person name="Rohde C."/>
            <person name="Rozas J."/>
            <person name="Rubenfield M.J."/>
            <person name="Ruiz A."/>
            <person name="Russo S."/>
            <person name="Salzberg S.L."/>
            <person name="Sanchez-Gracia A."/>
            <person name="Saranga D.J."/>
            <person name="Sato H."/>
            <person name="Schaeffer S.W."/>
            <person name="Schatz M.C."/>
            <person name="Schlenke T."/>
            <person name="Schwartz R."/>
            <person name="Segarra C."/>
            <person name="Singh R.S."/>
            <person name="Sirot L."/>
            <person name="Sirota M."/>
            <person name="Sisneros N.B."/>
            <person name="Smith C.D."/>
            <person name="Smith T.F."/>
            <person name="Spieth J."/>
            <person name="Stage D.E."/>
            <person name="Stark A."/>
            <person name="Stephan W."/>
            <person name="Strausberg R.L."/>
            <person name="Strempel S."/>
            <person name="Sturgill D."/>
            <person name="Sutton G."/>
            <person name="Sutton G.G."/>
            <person name="Tao W."/>
            <person name="Teichmann S."/>
            <person name="Tobari Y.N."/>
            <person name="Tomimura Y."/>
            <person name="Tsolas J.M."/>
            <person name="Valente V.L."/>
            <person name="Venter E."/>
            <person name="Venter J.C."/>
            <person name="Vicario S."/>
            <person name="Vieira F.G."/>
            <person name="Vilella A.J."/>
            <person name="Villasante A."/>
            <person name="Walenz B."/>
            <person name="Wang J."/>
            <person name="Wasserman M."/>
            <person name="Watts T."/>
            <person name="Wilson D."/>
            <person name="Wilson R.K."/>
            <person name="Wing R.A."/>
            <person name="Wolfner M.F."/>
            <person name="Wong A."/>
            <person name="Wong G.K."/>
            <person name="Wu C.I."/>
            <person name="Wu G."/>
            <person name="Yamamoto D."/>
            <person name="Yang H.P."/>
            <person name="Yang S.P."/>
            <person name="Yorke J.A."/>
            <person name="Yoshida K."/>
            <person name="Zdobnov E."/>
            <person name="Zhang P."/>
            <person name="Zhang Y."/>
            <person name="Zimin A.V."/>
            <person name="Baldwin J."/>
            <person name="Abdouelleil A."/>
            <person name="Abdulkadir J."/>
            <person name="Abebe A."/>
            <person name="Abera B."/>
            <person name="Abreu J."/>
            <person name="Acer S.C."/>
            <person name="Aftuck L."/>
            <person name="Alexander A."/>
            <person name="An P."/>
            <person name="Anderson E."/>
            <person name="Anderson S."/>
            <person name="Arachi H."/>
            <person name="Azer M."/>
            <person name="Bachantsang P."/>
            <person name="Barry A."/>
            <person name="Bayul T."/>
            <person name="Berlin A."/>
            <person name="Bessette D."/>
            <person name="Bloom T."/>
            <person name="Blye J."/>
            <person name="Boguslavskiy L."/>
            <person name="Bonnet C."/>
            <person name="Boukhgalter B."/>
            <person name="Bourzgui I."/>
            <person name="Brown A."/>
            <person name="Cahill P."/>
            <person name="Channer S."/>
            <person name="Cheshatsang Y."/>
            <person name="Chuda L."/>
            <person name="Citroen M."/>
            <person name="Collymore A."/>
            <person name="Cooke P."/>
            <person name="Costello M."/>
            <person name="D'Aco K."/>
            <person name="Daza R."/>
            <person name="De Haan G."/>
            <person name="DeGray S."/>
            <person name="DeMaso C."/>
            <person name="Dhargay N."/>
            <person name="Dooley K."/>
            <person name="Dooley E."/>
            <person name="Doricent M."/>
            <person name="Dorje P."/>
            <person name="Dorjee K."/>
            <person name="Dupes A."/>
            <person name="Elong R."/>
            <person name="Falk J."/>
            <person name="Farina A."/>
            <person name="Faro S."/>
            <person name="Ferguson D."/>
            <person name="Fisher S."/>
            <person name="Foley C.D."/>
            <person name="Franke A."/>
            <person name="Friedrich D."/>
            <person name="Gadbois L."/>
            <person name="Gearin G."/>
            <person name="Gearin C.R."/>
            <person name="Giannoukos G."/>
            <person name="Goode T."/>
            <person name="Graham J."/>
            <person name="Grandbois E."/>
            <person name="Grewal S."/>
            <person name="Gyaltsen K."/>
            <person name="Hafez N."/>
            <person name="Hagos B."/>
            <person name="Hall J."/>
            <person name="Henson C."/>
            <person name="Hollinger A."/>
            <person name="Honan T."/>
            <person name="Huard M.D."/>
            <person name="Hughes L."/>
            <person name="Hurhula B."/>
            <person name="Husby M.E."/>
            <person name="Kamat A."/>
            <person name="Kanga B."/>
            <person name="Kashin S."/>
            <person name="Khazanovich D."/>
            <person name="Kisner P."/>
            <person name="Lance K."/>
            <person name="Lara M."/>
            <person name="Lee W."/>
            <person name="Lennon N."/>
            <person name="Letendre F."/>
            <person name="LeVine R."/>
            <person name="Lipovsky A."/>
            <person name="Liu X."/>
            <person name="Liu J."/>
            <person name="Liu S."/>
            <person name="Lokyitsang T."/>
            <person name="Lokyitsang Y."/>
            <person name="Lubonja R."/>
            <person name="Lui A."/>
            <person name="MacDonald P."/>
            <person name="Magnisalis V."/>
            <person name="Maru K."/>
            <person name="Matthews C."/>
            <person name="McCusker W."/>
            <person name="McDonough S."/>
            <person name="Mehta T."/>
            <person name="Meldrim J."/>
            <person name="Meneus L."/>
            <person name="Mihai O."/>
            <person name="Mihalev A."/>
            <person name="Mihova T."/>
            <person name="Mittelman R."/>
            <person name="Mlenga V."/>
            <person name="Montmayeur A."/>
            <person name="Mulrain L."/>
            <person name="Navidi A."/>
            <person name="Naylor J."/>
            <person name="Negash T."/>
            <person name="Nguyen T."/>
            <person name="Nguyen N."/>
            <person name="Nicol R."/>
            <person name="Norbu C."/>
            <person name="Norbu N."/>
            <person name="Novod N."/>
            <person name="O'Neill B."/>
            <person name="Osman S."/>
            <person name="Markiewicz E."/>
            <person name="Oyono O.L."/>
            <person name="Patti C."/>
            <person name="Phunkhang P."/>
            <person name="Pierre F."/>
            <person name="Priest M."/>
            <person name="Raghuraman S."/>
            <person name="Rege F."/>
            <person name="Reyes R."/>
            <person name="Rise C."/>
            <person name="Rogov P."/>
            <person name="Ross K."/>
            <person name="Ryan E."/>
            <person name="Settipalli S."/>
            <person name="Shea T."/>
            <person name="Sherpa N."/>
            <person name="Shi L."/>
            <person name="Shih D."/>
            <person name="Sparrow T."/>
            <person name="Spaulding J."/>
            <person name="Stalker J."/>
            <person name="Stange-Thomann N."/>
            <person name="Stavropoulos S."/>
            <person name="Stone C."/>
            <person name="Strader C."/>
            <person name="Tesfaye S."/>
            <person name="Thomson T."/>
            <person name="Thoulutsang Y."/>
            <person name="Thoulutsang D."/>
            <person name="Topham K."/>
            <person name="Topping I."/>
            <person name="Tsamla T."/>
            <person name="Vassiliev H."/>
            <person name="Vo A."/>
            <person name="Wangchuk T."/>
            <person name="Wangdi T."/>
            <person name="Weiand M."/>
            <person name="Wilkinson J."/>
            <person name="Wilson A."/>
            <person name="Yadav S."/>
            <person name="Young G."/>
            <person name="Yu Q."/>
            <person name="Zembek L."/>
            <person name="Zhong D."/>
            <person name="Zimmer A."/>
            <person name="Zwirko Z."/>
            <person name="Jaffe D.B."/>
            <person name="Alvarez P."/>
            <person name="Brockman W."/>
            <person name="Butler J."/>
            <person name="Chin C."/>
            <person name="Gnerre S."/>
            <person name="Grabherr M."/>
            <person name="Kleber M."/>
            <person name="Mauceli E."/>
            <person name="MacCallum I."/>
        </authorList>
    </citation>
    <scope>NUCLEOTIDE SEQUENCE [LARGE SCALE GENOMIC DNA]</scope>
    <source>
        <strain evidence="15 16">TSC#14021-0224.01</strain>
    </source>
</reference>
<dbReference type="FunFam" id="3.30.40.10:FF:000062">
    <property type="entry name" value="E3 ubiquitin-protein ligase RNF185"/>
    <property type="match status" value="1"/>
</dbReference>
<dbReference type="SMART" id="SM00184">
    <property type="entry name" value="RING"/>
    <property type="match status" value="1"/>
</dbReference>
<dbReference type="GO" id="GO:0016567">
    <property type="term" value="P:protein ubiquitination"/>
    <property type="evidence" value="ECO:0007669"/>
    <property type="project" value="UniProtKB-UniPathway"/>
</dbReference>
<feature type="domain" description="RING-type" evidence="14">
    <location>
        <begin position="18"/>
        <end position="59"/>
    </location>
</feature>
<evidence type="ECO:0000256" key="12">
    <source>
        <dbReference type="SAM" id="MobiDB-lite"/>
    </source>
</evidence>
<evidence type="ECO:0000313" key="16">
    <source>
        <dbReference type="Proteomes" id="UP000008711"/>
    </source>
</evidence>
<feature type="compositionally biased region" description="Basic and acidic residues" evidence="12">
    <location>
        <begin position="74"/>
        <end position="86"/>
    </location>
</feature>
<evidence type="ECO:0000259" key="14">
    <source>
        <dbReference type="PROSITE" id="PS50089"/>
    </source>
</evidence>
<dbReference type="EC" id="2.3.2.27" evidence="4"/>
<dbReference type="InterPro" id="IPR017907">
    <property type="entry name" value="Znf_RING_CS"/>
</dbReference>
<evidence type="ECO:0000256" key="7">
    <source>
        <dbReference type="ARBA" id="ARBA00022771"/>
    </source>
</evidence>
<evidence type="ECO:0000256" key="5">
    <source>
        <dbReference type="ARBA" id="ARBA00022679"/>
    </source>
</evidence>
<dbReference type="EMBL" id="CH954178">
    <property type="protein sequence ID" value="KQS43993.1"/>
    <property type="molecule type" value="Genomic_DNA"/>
</dbReference>
<keyword evidence="10 13" id="KW-0472">Membrane</keyword>
<evidence type="ECO:0000256" key="6">
    <source>
        <dbReference type="ARBA" id="ARBA00022723"/>
    </source>
</evidence>
<keyword evidence="13" id="KW-1133">Transmembrane helix</keyword>
<dbReference type="InterPro" id="IPR001841">
    <property type="entry name" value="Znf_RING"/>
</dbReference>
<evidence type="ECO:0000256" key="1">
    <source>
        <dbReference type="ARBA" id="ARBA00000900"/>
    </source>
</evidence>
<evidence type="ECO:0000313" key="15">
    <source>
        <dbReference type="EMBL" id="KQS43993.1"/>
    </source>
</evidence>
<evidence type="ECO:0000256" key="3">
    <source>
        <dbReference type="ARBA" id="ARBA00004906"/>
    </source>
</evidence>
<keyword evidence="5" id="KW-0808">Transferase</keyword>
<evidence type="ECO:0000256" key="4">
    <source>
        <dbReference type="ARBA" id="ARBA00012483"/>
    </source>
</evidence>
<evidence type="ECO:0000256" key="10">
    <source>
        <dbReference type="ARBA" id="ARBA00023136"/>
    </source>
</evidence>
<dbReference type="Proteomes" id="UP000008711">
    <property type="component" value="Unassembled WGS sequence"/>
</dbReference>
<feature type="region of interest" description="Disordered" evidence="12">
    <location>
        <begin position="72"/>
        <end position="97"/>
    </location>
</feature>
<evidence type="ECO:0000256" key="2">
    <source>
        <dbReference type="ARBA" id="ARBA00004308"/>
    </source>
</evidence>
<keyword evidence="13" id="KW-0812">Transmembrane</keyword>
<keyword evidence="8" id="KW-0833">Ubl conjugation pathway</keyword>
<comment type="catalytic activity">
    <reaction evidence="1">
        <text>S-ubiquitinyl-[E2 ubiquitin-conjugating enzyme]-L-cysteine + [acceptor protein]-L-lysine = [E2 ubiquitin-conjugating enzyme]-L-cysteine + N(6)-ubiquitinyl-[acceptor protein]-L-lysine.</text>
        <dbReference type="EC" id="2.3.2.27"/>
    </reaction>
</comment>
<keyword evidence="9" id="KW-0862">Zinc</keyword>
<keyword evidence="7 11" id="KW-0863">Zinc-finger</keyword>
<dbReference type="UniPathway" id="UPA00143"/>
<dbReference type="GO" id="GO:0061630">
    <property type="term" value="F:ubiquitin protein ligase activity"/>
    <property type="evidence" value="ECO:0007669"/>
    <property type="project" value="UniProtKB-EC"/>
</dbReference>